<evidence type="ECO:0000256" key="10">
    <source>
        <dbReference type="ARBA" id="ARBA00023136"/>
    </source>
</evidence>
<dbReference type="InterPro" id="IPR017972">
    <property type="entry name" value="Cyt_P450_CS"/>
</dbReference>
<dbReference type="GO" id="GO:0016705">
    <property type="term" value="F:oxidoreductase activity, acting on paired donors, with incorporation or reduction of molecular oxygen"/>
    <property type="evidence" value="ECO:0007669"/>
    <property type="project" value="InterPro"/>
</dbReference>
<dbReference type="Pfam" id="PF00067">
    <property type="entry name" value="p450"/>
    <property type="match status" value="1"/>
</dbReference>
<keyword evidence="4 14" id="KW-0812">Transmembrane</keyword>
<dbReference type="GO" id="GO:0016020">
    <property type="term" value="C:membrane"/>
    <property type="evidence" value="ECO:0007669"/>
    <property type="project" value="UniProtKB-SubCell"/>
</dbReference>
<dbReference type="InterPro" id="IPR050665">
    <property type="entry name" value="Cytochrome_P450_Monooxygen"/>
</dbReference>
<evidence type="ECO:0000313" key="15">
    <source>
        <dbReference type="EMBL" id="QCD89839.1"/>
    </source>
</evidence>
<dbReference type="SUPFAM" id="SSF48264">
    <property type="entry name" value="Cytochrome P450"/>
    <property type="match status" value="1"/>
</dbReference>
<organism evidence="15 16">
    <name type="scientific">Vigna unguiculata</name>
    <name type="common">Cowpea</name>
    <dbReference type="NCBI Taxonomy" id="3917"/>
    <lineage>
        <taxon>Eukaryota</taxon>
        <taxon>Viridiplantae</taxon>
        <taxon>Streptophyta</taxon>
        <taxon>Embryophyta</taxon>
        <taxon>Tracheophyta</taxon>
        <taxon>Spermatophyta</taxon>
        <taxon>Magnoliopsida</taxon>
        <taxon>eudicotyledons</taxon>
        <taxon>Gunneridae</taxon>
        <taxon>Pentapetalae</taxon>
        <taxon>rosids</taxon>
        <taxon>fabids</taxon>
        <taxon>Fabales</taxon>
        <taxon>Fabaceae</taxon>
        <taxon>Papilionoideae</taxon>
        <taxon>50 kb inversion clade</taxon>
        <taxon>NPAAA clade</taxon>
        <taxon>indigoferoid/millettioid clade</taxon>
        <taxon>Phaseoleae</taxon>
        <taxon>Vigna</taxon>
    </lineage>
</organism>
<dbReference type="GO" id="GO:0005506">
    <property type="term" value="F:iron ion binding"/>
    <property type="evidence" value="ECO:0007669"/>
    <property type="project" value="InterPro"/>
</dbReference>
<keyword evidence="6 14" id="KW-1133">Transmembrane helix</keyword>
<evidence type="ECO:0000256" key="7">
    <source>
        <dbReference type="ARBA" id="ARBA00023002"/>
    </source>
</evidence>
<comment type="similarity">
    <text evidence="2 12">Belongs to the cytochrome P450 family.</text>
</comment>
<dbReference type="AlphaFoldDB" id="A0A4D6LM21"/>
<feature type="binding site" description="axial binding residue" evidence="11">
    <location>
        <position position="497"/>
    </location>
    <ligand>
        <name>heme</name>
        <dbReference type="ChEBI" id="CHEBI:30413"/>
    </ligand>
    <ligandPart>
        <name>Fe</name>
        <dbReference type="ChEBI" id="CHEBI:18248"/>
    </ligandPart>
</feature>
<dbReference type="GO" id="GO:0020037">
    <property type="term" value="F:heme binding"/>
    <property type="evidence" value="ECO:0007669"/>
    <property type="project" value="InterPro"/>
</dbReference>
<dbReference type="InterPro" id="IPR001128">
    <property type="entry name" value="Cyt_P450"/>
</dbReference>
<dbReference type="PROSITE" id="PS00086">
    <property type="entry name" value="CYTOCHROME_P450"/>
    <property type="match status" value="1"/>
</dbReference>
<proteinExistence type="inferred from homology"/>
<evidence type="ECO:0000256" key="12">
    <source>
        <dbReference type="RuleBase" id="RU000461"/>
    </source>
</evidence>
<evidence type="ECO:0000256" key="2">
    <source>
        <dbReference type="ARBA" id="ARBA00010617"/>
    </source>
</evidence>
<dbReference type="InterPro" id="IPR002401">
    <property type="entry name" value="Cyt_P450_E_grp-I"/>
</dbReference>
<keyword evidence="9 12" id="KW-0503">Monooxygenase</keyword>
<evidence type="ECO:0000256" key="9">
    <source>
        <dbReference type="ARBA" id="ARBA00023033"/>
    </source>
</evidence>
<reference evidence="15 16" key="1">
    <citation type="submission" date="2019-04" db="EMBL/GenBank/DDBJ databases">
        <title>An improved genome assembly and genetic linkage map for asparagus bean, Vigna unguiculata ssp. sesquipedialis.</title>
        <authorList>
            <person name="Xia Q."/>
            <person name="Zhang R."/>
            <person name="Dong Y."/>
        </authorList>
    </citation>
    <scope>NUCLEOTIDE SEQUENCE [LARGE SCALE GENOMIC DNA]</scope>
    <source>
        <tissue evidence="15">Leaf</tissue>
    </source>
</reference>
<dbReference type="GO" id="GO:0004497">
    <property type="term" value="F:monooxygenase activity"/>
    <property type="evidence" value="ECO:0007669"/>
    <property type="project" value="UniProtKB-KW"/>
</dbReference>
<dbReference type="Proteomes" id="UP000501690">
    <property type="component" value="Linkage Group LG4"/>
</dbReference>
<dbReference type="PRINTS" id="PR00385">
    <property type="entry name" value="P450"/>
</dbReference>
<dbReference type="InterPro" id="IPR036396">
    <property type="entry name" value="Cyt_P450_sf"/>
</dbReference>
<gene>
    <name evidence="15" type="ORF">DEO72_LG4g789</name>
</gene>
<evidence type="ECO:0000256" key="11">
    <source>
        <dbReference type="PIRSR" id="PIRSR602401-1"/>
    </source>
</evidence>
<evidence type="ECO:0000256" key="4">
    <source>
        <dbReference type="ARBA" id="ARBA00022692"/>
    </source>
</evidence>
<dbReference type="PRINTS" id="PR00463">
    <property type="entry name" value="EP450I"/>
</dbReference>
<evidence type="ECO:0000256" key="6">
    <source>
        <dbReference type="ARBA" id="ARBA00022989"/>
    </source>
</evidence>
<keyword evidence="3 11" id="KW-0349">Heme</keyword>
<name>A0A4D6LM21_VIGUN</name>
<evidence type="ECO:0000256" key="8">
    <source>
        <dbReference type="ARBA" id="ARBA00023004"/>
    </source>
</evidence>
<keyword evidence="5 11" id="KW-0479">Metal-binding</keyword>
<keyword evidence="16" id="KW-1185">Reference proteome</keyword>
<evidence type="ECO:0000256" key="13">
    <source>
        <dbReference type="SAM" id="MobiDB-lite"/>
    </source>
</evidence>
<dbReference type="FunFam" id="1.10.630.10:FF:000029">
    <property type="entry name" value="Cytochrome P450 734A1"/>
    <property type="match status" value="1"/>
</dbReference>
<protein>
    <submittedName>
        <fullName evidence="15">Cytokinin trans-hydroxylase</fullName>
    </submittedName>
</protein>
<evidence type="ECO:0000256" key="5">
    <source>
        <dbReference type="ARBA" id="ARBA00022723"/>
    </source>
</evidence>
<dbReference type="PANTHER" id="PTHR24282">
    <property type="entry name" value="CYTOCHROME P450 FAMILY MEMBER"/>
    <property type="match status" value="1"/>
</dbReference>
<evidence type="ECO:0000256" key="1">
    <source>
        <dbReference type="ARBA" id="ARBA00004167"/>
    </source>
</evidence>
<dbReference type="PANTHER" id="PTHR24282:SF211">
    <property type="entry name" value="CYTOCHROME P450-RELATED"/>
    <property type="match status" value="1"/>
</dbReference>
<sequence length="551" mass="63169">MVVLRFYGQIHTRALAQAESSRLSEETSRSGERGSPKRGRMGTLINMNLLLAAIVLLVFFAVKFLYTNLWVPRRTERHFKKQGIGGPGYRPIVGNSSEIRRLYAEAKSEKNPAFEHDNILARVVPFYERWSRAHGKTFLYWFGSTPRLAITEPDMVKEVLTNTRGEYGKVPYNPQSKLLFGQGLVGLEGEQWALHRRIINLAFNLELVKGWVPDIVASVTKMMEKWEDQRRGKDEFEIEVHKELHDLSADVISRTAFGSSYEEGMHIFNLQEQQMYLFSQAVRSVYIPGFRYLPTRKNRERWRLEKETRESILKLIENKSNRGENARNVLSSLMCSYKNEVGGEEKLGVEEIIDECKTIYFAGKETTANLLTWTLLLLAKHQEWQSKAREEVLRVIGHNQLPVADNLSDLKIVSMIINETLRLYPPAVMLMRQASKDVMLGSINVPAKTQLYLALTAVHHDREIWGEDCHNFNPTRFSEPRKHLAAFIPFGLGPRTCVGQNLAIVEAKIALSLIIQSYSFVLSPNYVHAPVLFITLQPQCGAQIIFRRISY</sequence>
<keyword evidence="8 11" id="KW-0408">Iron</keyword>
<feature type="compositionally biased region" description="Basic and acidic residues" evidence="13">
    <location>
        <begin position="22"/>
        <end position="35"/>
    </location>
</feature>
<feature type="transmembrane region" description="Helical" evidence="14">
    <location>
        <begin position="49"/>
        <end position="71"/>
    </location>
</feature>
<dbReference type="EMBL" id="CP039348">
    <property type="protein sequence ID" value="QCD89839.1"/>
    <property type="molecule type" value="Genomic_DNA"/>
</dbReference>
<comment type="cofactor">
    <cofactor evidence="11">
        <name>heme</name>
        <dbReference type="ChEBI" id="CHEBI:30413"/>
    </cofactor>
</comment>
<evidence type="ECO:0000313" key="16">
    <source>
        <dbReference type="Proteomes" id="UP000501690"/>
    </source>
</evidence>
<evidence type="ECO:0000256" key="14">
    <source>
        <dbReference type="SAM" id="Phobius"/>
    </source>
</evidence>
<keyword evidence="7 12" id="KW-0560">Oxidoreductase</keyword>
<keyword evidence="10 14" id="KW-0472">Membrane</keyword>
<comment type="subcellular location">
    <subcellularLocation>
        <location evidence="1">Membrane</location>
        <topology evidence="1">Single-pass membrane protein</topology>
    </subcellularLocation>
</comment>
<accession>A0A4D6LM21</accession>
<dbReference type="Gene3D" id="1.10.630.10">
    <property type="entry name" value="Cytochrome P450"/>
    <property type="match status" value="1"/>
</dbReference>
<evidence type="ECO:0000256" key="3">
    <source>
        <dbReference type="ARBA" id="ARBA00022617"/>
    </source>
</evidence>
<feature type="region of interest" description="Disordered" evidence="13">
    <location>
        <begin position="18"/>
        <end position="38"/>
    </location>
</feature>